<feature type="domain" description="Beta-galactosidase trimerisation" evidence="11">
    <location>
        <begin position="413"/>
        <end position="561"/>
    </location>
</feature>
<feature type="domain" description="Beta-galactosidase trimerisation" evidence="11">
    <location>
        <begin position="597"/>
        <end position="648"/>
    </location>
</feature>
<sequence>MLRRYYRENSEREMYMKVKEFLYGGDYNPEQWPEEVWEADMKMFRKAHINELTLNVFSWAALQPSEETYDFSKLDKIMELVRANGFKVILATSTAATPPWMAKRHPDILRTDGNGMKRKYGARHNFCPSSPTMRKYAPLLAQKLAERYKDYDNIVAWHIGNEYGGECHCDNCQKNYREWLKKKYGTLDELNRAWNTSFWSHTYYDWDEIQIPDERSENFVSEGGKKITQVQGQFLDYMRFNSDIMLDEYRIERDAIKKITPDIPITTNFMWFFYGLNYREWAKYMDFVSWDCYPHMDTEPAELAMAHDLIRGVGGQKPFALMESSPSVTNWQHINPLKRPGQMTLYSLEAVAHGADTVQFFQMRRSRGAAEAMHGAVIEHVGLAGTRVFDEVEKLGARLEKMNEILGSTVPSQAAVVFDWENWWAVDALQGPNELIDYKNECLNYYRGFFENHIPVDVIGLDDDLSKYKVVVAPMLFMASKDYAEKIEDFVRNGGAFIASALTGYVDKDYLFYQGGYPGPFKELFGLWVEEQDALAPDAPDHFEWDGQEYEAQLICDQIRPLSELKKLIEENKKELGELDYFKSPAYQISEDAGDMTVDGTYADDFYKGTPVITENSYGKGRAYYIGTQSTPDFYKDFMKQVTKKAGIKPAAEGVKKGVEVAVRENENGKFLFYLDHKNNTVEVKKA</sequence>
<feature type="binding site" evidence="9">
    <location>
        <position position="167"/>
    </location>
    <ligand>
        <name>Zn(2+)</name>
        <dbReference type="ChEBI" id="CHEBI:29105"/>
    </ligand>
</feature>
<reference evidence="12" key="1">
    <citation type="journal article" date="2020" name="Appl. Environ. Microbiol.">
        <title>Medium-Chain Fatty Acid Synthesis by 'Candidatus Weimeria bifida' gen. nov., sp. nov., and 'Candidatus Pseudoramibacter fermentans' sp. nov.</title>
        <authorList>
            <person name="Scarborough M.J."/>
            <person name="Myers K.S."/>
            <person name="Donohue T.J."/>
            <person name="Noguera D.R."/>
        </authorList>
    </citation>
    <scope>NUCLEOTIDE SEQUENCE</scope>
    <source>
        <strain evidence="12">LCO1.1</strain>
    </source>
</reference>
<evidence type="ECO:0000259" key="11">
    <source>
        <dbReference type="Pfam" id="PF08532"/>
    </source>
</evidence>
<name>A0A6N7J0E4_9FIRM</name>
<feature type="domain" description="Glycoside hydrolase family 42 N-terminal" evidence="10">
    <location>
        <begin position="26"/>
        <end position="401"/>
    </location>
</feature>
<feature type="active site" description="Proton donor" evidence="7">
    <location>
        <position position="162"/>
    </location>
</feature>
<evidence type="ECO:0000313" key="13">
    <source>
        <dbReference type="Proteomes" id="UP000460257"/>
    </source>
</evidence>
<dbReference type="SUPFAM" id="SSF52317">
    <property type="entry name" value="Class I glutamine amidotransferase-like"/>
    <property type="match status" value="1"/>
</dbReference>
<dbReference type="Proteomes" id="UP000460257">
    <property type="component" value="Unassembled WGS sequence"/>
</dbReference>
<dbReference type="InterPro" id="IPR029062">
    <property type="entry name" value="Class_I_gatase-like"/>
</dbReference>
<keyword evidence="9" id="KW-0479">Metal-binding</keyword>
<organism evidence="12 13">
    <name type="scientific">Candidatus Weimeria bifida</name>
    <dbReference type="NCBI Taxonomy" id="2599074"/>
    <lineage>
        <taxon>Bacteria</taxon>
        <taxon>Bacillati</taxon>
        <taxon>Bacillota</taxon>
        <taxon>Clostridia</taxon>
        <taxon>Lachnospirales</taxon>
        <taxon>Lachnospiraceae</taxon>
        <taxon>Candidatus Weimeria</taxon>
    </lineage>
</organism>
<dbReference type="SUPFAM" id="SSF51445">
    <property type="entry name" value="(Trans)glycosidases"/>
    <property type="match status" value="1"/>
</dbReference>
<dbReference type="PANTHER" id="PTHR36447:SF1">
    <property type="entry name" value="BETA-GALACTOSIDASE GANA"/>
    <property type="match status" value="1"/>
</dbReference>
<evidence type="ECO:0000256" key="7">
    <source>
        <dbReference type="PIRSR" id="PIRSR001084-1"/>
    </source>
</evidence>
<evidence type="ECO:0000313" key="12">
    <source>
        <dbReference type="EMBL" id="MQN02054.1"/>
    </source>
</evidence>
<dbReference type="InterPro" id="IPR017853">
    <property type="entry name" value="GH"/>
</dbReference>
<dbReference type="CDD" id="cd03143">
    <property type="entry name" value="A4_beta-galactosidase_middle_domain"/>
    <property type="match status" value="1"/>
</dbReference>
<dbReference type="Gene3D" id="3.40.50.880">
    <property type="match status" value="1"/>
</dbReference>
<dbReference type="GO" id="GO:0009341">
    <property type="term" value="C:beta-galactosidase complex"/>
    <property type="evidence" value="ECO:0007669"/>
    <property type="project" value="InterPro"/>
</dbReference>
<evidence type="ECO:0000256" key="4">
    <source>
        <dbReference type="ARBA" id="ARBA00022801"/>
    </source>
</evidence>
<feature type="binding site" evidence="9">
    <location>
        <position position="127"/>
    </location>
    <ligand>
        <name>Zn(2+)</name>
        <dbReference type="ChEBI" id="CHEBI:29105"/>
    </ligand>
</feature>
<dbReference type="GO" id="GO:0004565">
    <property type="term" value="F:beta-galactosidase activity"/>
    <property type="evidence" value="ECO:0007669"/>
    <property type="project" value="UniProtKB-EC"/>
</dbReference>
<gene>
    <name evidence="12" type="ORF">FRC54_09180</name>
</gene>
<keyword evidence="9" id="KW-0862">Zinc</keyword>
<dbReference type="EC" id="3.2.1.23" evidence="3 6"/>
<protein>
    <recommendedName>
        <fullName evidence="3 6">Beta-galactosidase</fullName>
        <shortName evidence="6">Beta-gal</shortName>
        <ecNumber evidence="3 6">3.2.1.23</ecNumber>
    </recommendedName>
</protein>
<keyword evidence="4 6" id="KW-0378">Hydrolase</keyword>
<feature type="binding site" evidence="9">
    <location>
        <position position="169"/>
    </location>
    <ligand>
        <name>Zn(2+)</name>
        <dbReference type="ChEBI" id="CHEBI:29105"/>
    </ligand>
</feature>
<dbReference type="EMBL" id="VOGC01000007">
    <property type="protein sequence ID" value="MQN02054.1"/>
    <property type="molecule type" value="Genomic_DNA"/>
</dbReference>
<feature type="active site" description="Nucleophile" evidence="7">
    <location>
        <position position="323"/>
    </location>
</feature>
<comment type="caution">
    <text evidence="12">The sequence shown here is derived from an EMBL/GenBank/DDBJ whole genome shotgun (WGS) entry which is preliminary data.</text>
</comment>
<evidence type="ECO:0000256" key="1">
    <source>
        <dbReference type="ARBA" id="ARBA00001412"/>
    </source>
</evidence>
<dbReference type="InterPro" id="IPR013738">
    <property type="entry name" value="Beta_galactosidase_Trimer"/>
</dbReference>
<keyword evidence="5 6" id="KW-0326">Glycosidase</keyword>
<evidence type="ECO:0000256" key="9">
    <source>
        <dbReference type="PIRSR" id="PIRSR001084-3"/>
    </source>
</evidence>
<dbReference type="InterPro" id="IPR013529">
    <property type="entry name" value="Glyco_hydro_42_N"/>
</dbReference>
<dbReference type="PANTHER" id="PTHR36447">
    <property type="entry name" value="BETA-GALACTOSIDASE GANA"/>
    <property type="match status" value="1"/>
</dbReference>
<feature type="binding site" evidence="8">
    <location>
        <position position="123"/>
    </location>
    <ligand>
        <name>substrate</name>
    </ligand>
</feature>
<feature type="binding site" evidence="8">
    <location>
        <position position="161"/>
    </location>
    <ligand>
        <name>substrate</name>
    </ligand>
</feature>
<proteinExistence type="inferred from homology"/>
<evidence type="ECO:0000256" key="2">
    <source>
        <dbReference type="ARBA" id="ARBA00005940"/>
    </source>
</evidence>
<dbReference type="InterPro" id="IPR003476">
    <property type="entry name" value="Glyco_hydro_42"/>
</dbReference>
<dbReference type="Gene3D" id="3.20.20.80">
    <property type="entry name" value="Glycosidases"/>
    <property type="match status" value="1"/>
</dbReference>
<feature type="binding site" evidence="8">
    <location>
        <position position="331"/>
    </location>
    <ligand>
        <name>substrate</name>
    </ligand>
</feature>
<dbReference type="Pfam" id="PF02449">
    <property type="entry name" value="Glyco_hydro_42"/>
    <property type="match status" value="1"/>
</dbReference>
<evidence type="ECO:0000256" key="3">
    <source>
        <dbReference type="ARBA" id="ARBA00012756"/>
    </source>
</evidence>
<dbReference type="GO" id="GO:0046872">
    <property type="term" value="F:metal ion binding"/>
    <property type="evidence" value="ECO:0007669"/>
    <property type="project" value="UniProtKB-KW"/>
</dbReference>
<evidence type="ECO:0000256" key="5">
    <source>
        <dbReference type="ARBA" id="ARBA00023295"/>
    </source>
</evidence>
<feature type="binding site" evidence="9">
    <location>
        <position position="172"/>
    </location>
    <ligand>
        <name>Zn(2+)</name>
        <dbReference type="ChEBI" id="CHEBI:29105"/>
    </ligand>
</feature>
<dbReference type="PIRSF" id="PIRSF001084">
    <property type="entry name" value="B-galactosidase"/>
    <property type="match status" value="1"/>
</dbReference>
<evidence type="ECO:0000259" key="10">
    <source>
        <dbReference type="Pfam" id="PF02449"/>
    </source>
</evidence>
<evidence type="ECO:0000256" key="8">
    <source>
        <dbReference type="PIRSR" id="PIRSR001084-2"/>
    </source>
</evidence>
<dbReference type="GO" id="GO:0005975">
    <property type="term" value="P:carbohydrate metabolic process"/>
    <property type="evidence" value="ECO:0007669"/>
    <property type="project" value="InterPro"/>
</dbReference>
<comment type="similarity">
    <text evidence="2 6">Belongs to the glycosyl hydrolase 42 family.</text>
</comment>
<keyword evidence="13" id="KW-1185">Reference proteome</keyword>
<evidence type="ECO:0000256" key="6">
    <source>
        <dbReference type="PIRNR" id="PIRNR001084"/>
    </source>
</evidence>
<comment type="catalytic activity">
    <reaction evidence="1 6">
        <text>Hydrolysis of terminal non-reducing beta-D-galactose residues in beta-D-galactosides.</text>
        <dbReference type="EC" id="3.2.1.23"/>
    </reaction>
</comment>
<dbReference type="Pfam" id="PF08532">
    <property type="entry name" value="Glyco_hydro_42M"/>
    <property type="match status" value="2"/>
</dbReference>
<accession>A0A6N7J0E4</accession>
<dbReference type="AlphaFoldDB" id="A0A6N7J0E4"/>